<reference evidence="2 3" key="1">
    <citation type="journal article" date="2014" name="Int. J. Syst. Evol. Microbiol.">
        <title>Celeribacter indicus sp. nov., a polycyclic aromatic hydrocarbon-degrading bacterium from deep-sea sediment and reclassification of Huaishuia halophila as Celeribacter halophilus comb. nov.</title>
        <authorList>
            <person name="Lai Q."/>
            <person name="Cao J."/>
            <person name="Yuan J."/>
            <person name="Li F."/>
            <person name="Shao Z."/>
        </authorList>
    </citation>
    <scope>NUCLEOTIDE SEQUENCE [LARGE SCALE GENOMIC DNA]</scope>
    <source>
        <strain evidence="2">P73</strain>
    </source>
</reference>
<keyword evidence="3" id="KW-1185">Reference proteome</keyword>
<feature type="domain" description="ABC-type transport auxiliary lipoprotein component" evidence="1">
    <location>
        <begin position="22"/>
        <end position="183"/>
    </location>
</feature>
<dbReference type="AlphaFoldDB" id="A0A0B5DWL4"/>
<dbReference type="RefSeq" id="WP_043870281.1">
    <property type="nucleotide sequence ID" value="NZ_CP004393.1"/>
</dbReference>
<dbReference type="OrthoDB" id="7858211at2"/>
<organism evidence="2 3">
    <name type="scientific">Celeribacter indicus</name>
    <dbReference type="NCBI Taxonomy" id="1208324"/>
    <lineage>
        <taxon>Bacteria</taxon>
        <taxon>Pseudomonadati</taxon>
        <taxon>Pseudomonadota</taxon>
        <taxon>Alphaproteobacteria</taxon>
        <taxon>Rhodobacterales</taxon>
        <taxon>Roseobacteraceae</taxon>
        <taxon>Celeribacter</taxon>
    </lineage>
</organism>
<dbReference type="Proteomes" id="UP000031521">
    <property type="component" value="Chromosome"/>
</dbReference>
<gene>
    <name evidence="2" type="ORF">P73_3093</name>
</gene>
<name>A0A0B5DWL4_9RHOB</name>
<dbReference type="SUPFAM" id="SSF159594">
    <property type="entry name" value="XCC0632-like"/>
    <property type="match status" value="1"/>
</dbReference>
<evidence type="ECO:0000313" key="3">
    <source>
        <dbReference type="Proteomes" id="UP000031521"/>
    </source>
</evidence>
<evidence type="ECO:0000259" key="1">
    <source>
        <dbReference type="Pfam" id="PF03886"/>
    </source>
</evidence>
<proteinExistence type="predicted"/>
<evidence type="ECO:0000313" key="2">
    <source>
        <dbReference type="EMBL" id="AJE47808.1"/>
    </source>
</evidence>
<dbReference type="HOGENOM" id="CLU_1446635_0_0_5"/>
<sequence>MTRFAPLLLLALAACGDNDPRYLIATPPATEAPAARAALRVATLEVRQVSLPAYAAADQILREEEAGGALRPVKSALWADEPSRAMTQRLADRIAATSTAEVAAEPWPLARPAQAEVDVRVSELAARADGRLHLNGQFAISSYDMVVRERIVPFAIAVPMNSDAPGAIAQATGAAVNALAARITGTLAR</sequence>
<dbReference type="EMBL" id="CP004393">
    <property type="protein sequence ID" value="AJE47808.1"/>
    <property type="molecule type" value="Genomic_DNA"/>
</dbReference>
<dbReference type="InterPro" id="IPR005586">
    <property type="entry name" value="ABC_trans_aux"/>
</dbReference>
<dbReference type="KEGG" id="cid:P73_3093"/>
<protein>
    <recommendedName>
        <fullName evidence="1">ABC-type transport auxiliary lipoprotein component domain-containing protein</fullName>
    </recommendedName>
</protein>
<dbReference type="Pfam" id="PF03886">
    <property type="entry name" value="ABC_trans_aux"/>
    <property type="match status" value="1"/>
</dbReference>
<dbReference type="Gene3D" id="3.40.50.10610">
    <property type="entry name" value="ABC-type transport auxiliary lipoprotein component"/>
    <property type="match status" value="1"/>
</dbReference>
<dbReference type="STRING" id="1208324.P73_3093"/>
<accession>A0A0B5DWL4</accession>
<dbReference type="PROSITE" id="PS51257">
    <property type="entry name" value="PROKAR_LIPOPROTEIN"/>
    <property type="match status" value="1"/>
</dbReference>